<accession>A0A917C841</accession>
<keyword evidence="3" id="KW-1185">Reference proteome</keyword>
<evidence type="ECO:0000313" key="3">
    <source>
        <dbReference type="Proteomes" id="UP000632498"/>
    </source>
</evidence>
<dbReference type="Gene3D" id="1.10.3130.20">
    <property type="entry name" value="Phycobilisome linker domain"/>
    <property type="match status" value="1"/>
</dbReference>
<comment type="caution">
    <text evidence="2">The sequence shown here is derived from an EMBL/GenBank/DDBJ whole genome shotgun (WGS) entry which is preliminary data.</text>
</comment>
<feature type="coiled-coil region" evidence="1">
    <location>
        <begin position="303"/>
        <end position="334"/>
    </location>
</feature>
<name>A0A917C841_9PROT</name>
<evidence type="ECO:0000256" key="1">
    <source>
        <dbReference type="SAM" id="Coils"/>
    </source>
</evidence>
<keyword evidence="1" id="KW-0175">Coiled coil</keyword>
<dbReference type="Pfam" id="PF13489">
    <property type="entry name" value="Methyltransf_23"/>
    <property type="match status" value="1"/>
</dbReference>
<reference evidence="2" key="2">
    <citation type="submission" date="2020-09" db="EMBL/GenBank/DDBJ databases">
        <authorList>
            <person name="Sun Q."/>
            <person name="Zhou Y."/>
        </authorList>
    </citation>
    <scope>NUCLEOTIDE SEQUENCE</scope>
    <source>
        <strain evidence="2">CGMCC 1.15254</strain>
    </source>
</reference>
<evidence type="ECO:0000313" key="2">
    <source>
        <dbReference type="EMBL" id="GGF75176.1"/>
    </source>
</evidence>
<dbReference type="RefSeq" id="WP_188666970.1">
    <property type="nucleotide sequence ID" value="NZ_BMHV01000036.1"/>
</dbReference>
<dbReference type="CDD" id="cd02440">
    <property type="entry name" value="AdoMet_MTases"/>
    <property type="match status" value="1"/>
</dbReference>
<dbReference type="SUPFAM" id="SSF53335">
    <property type="entry name" value="S-adenosyl-L-methionine-dependent methyltransferases"/>
    <property type="match status" value="1"/>
</dbReference>
<organism evidence="2 3">
    <name type="scientific">Terasakiella brassicae</name>
    <dbReference type="NCBI Taxonomy" id="1634917"/>
    <lineage>
        <taxon>Bacteria</taxon>
        <taxon>Pseudomonadati</taxon>
        <taxon>Pseudomonadota</taxon>
        <taxon>Alphaproteobacteria</taxon>
        <taxon>Rhodospirillales</taxon>
        <taxon>Terasakiellaceae</taxon>
        <taxon>Terasakiella</taxon>
    </lineage>
</organism>
<evidence type="ECO:0008006" key="4">
    <source>
        <dbReference type="Google" id="ProtNLM"/>
    </source>
</evidence>
<dbReference type="AlphaFoldDB" id="A0A917C841"/>
<gene>
    <name evidence="2" type="ORF">GCM10011332_31500</name>
</gene>
<dbReference type="Proteomes" id="UP000632498">
    <property type="component" value="Unassembled WGS sequence"/>
</dbReference>
<dbReference type="InterPro" id="IPR029063">
    <property type="entry name" value="SAM-dependent_MTases_sf"/>
</dbReference>
<dbReference type="InterPro" id="IPR038255">
    <property type="entry name" value="PBS_linker_sf"/>
</dbReference>
<dbReference type="EMBL" id="BMHV01000036">
    <property type="protein sequence ID" value="GGF75176.1"/>
    <property type="molecule type" value="Genomic_DNA"/>
</dbReference>
<reference evidence="2" key="1">
    <citation type="journal article" date="2014" name="Int. J. Syst. Evol. Microbiol.">
        <title>Complete genome sequence of Corynebacterium casei LMG S-19264T (=DSM 44701T), isolated from a smear-ripened cheese.</title>
        <authorList>
            <consortium name="US DOE Joint Genome Institute (JGI-PGF)"/>
            <person name="Walter F."/>
            <person name="Albersmeier A."/>
            <person name="Kalinowski J."/>
            <person name="Ruckert C."/>
        </authorList>
    </citation>
    <scope>NUCLEOTIDE SEQUENCE</scope>
    <source>
        <strain evidence="2">CGMCC 1.15254</strain>
    </source>
</reference>
<sequence length="552" mass="64300">MKDNFYKALEDHFRGSRDLIKSRLDVYMPFIEPLKEVYPNSTILDLGCGRGEWLELMNEHGFIAQGVDANVDMLLECQKHNLSVTQDDVISFLKKQQSESIALVSAFHLVEHIAFDDLLLLIEEAKRVLLPGGLLIMETPNPENIVVGSSHFYLDPTHQRPIPQLLLSFTTVYSQYYRNKVVRLQEFYDDHADKSDISLYDVLVGVSHDYSVIAQKQGTEEVLQLSDSIFNAKHGHTLKEIAMAYNEGHNMKWIKEEYQKSTEQISMLLDIQKKDKEEIKEFKYCLINNEAELQEKNNIIQVKDCLIQEKDDLINALNQSTNKYKEKIADLNKNGHIWYTQHNKVKSDLESLLNSKSWRYTLPMRKTFKLIKYVLRLPYKALYSLFVSLVYIFVRVDFLKKCALLVIKKGNPLHKRLHMIACDNMLFHEEDEIIEVKIKNTPEDIVQKTINSPNYFKSDIEKVLVKEFGYTFNLNKIIEIRGSDKPIEKLLNEEQPEEIITLLFLAYLRRHPSQQDIANHVNHIKSEKGIQSLMESIFKSNEYRVNGPKVVK</sequence>
<protein>
    <recommendedName>
        <fullName evidence="4">Methyltransferase type 11 domain-containing protein</fullName>
    </recommendedName>
</protein>
<dbReference type="PANTHER" id="PTHR43861">
    <property type="entry name" value="TRANS-ACONITATE 2-METHYLTRANSFERASE-RELATED"/>
    <property type="match status" value="1"/>
</dbReference>
<dbReference type="Gene3D" id="3.40.50.150">
    <property type="entry name" value="Vaccinia Virus protein VP39"/>
    <property type="match status" value="1"/>
</dbReference>
<proteinExistence type="predicted"/>